<feature type="region of interest" description="Disordered" evidence="4">
    <location>
        <begin position="25"/>
        <end position="53"/>
    </location>
</feature>
<dbReference type="Pfam" id="PF00150">
    <property type="entry name" value="Cellulase"/>
    <property type="match status" value="1"/>
</dbReference>
<accession>A0A1Y4VN17</accession>
<evidence type="ECO:0000256" key="2">
    <source>
        <dbReference type="ARBA" id="ARBA00023295"/>
    </source>
</evidence>
<name>A0A1Y4VN17_9BACE</name>
<dbReference type="SUPFAM" id="SSF51445">
    <property type="entry name" value="(Trans)glycosidases"/>
    <property type="match status" value="1"/>
</dbReference>
<reference evidence="5" key="2">
    <citation type="submission" date="2021-09" db="EMBL/GenBank/DDBJ databases">
        <authorList>
            <person name="Gilroy R."/>
        </authorList>
    </citation>
    <scope>NUCLEOTIDE SEQUENCE</scope>
    <source>
        <strain evidence="5">CHK154-13316</strain>
    </source>
</reference>
<dbReference type="InterPro" id="IPR001547">
    <property type="entry name" value="Glyco_hydro_5"/>
</dbReference>
<keyword evidence="1 3" id="KW-0378">Hydrolase</keyword>
<dbReference type="PROSITE" id="PS51257">
    <property type="entry name" value="PROKAR_LIPOPROTEIN"/>
    <property type="match status" value="1"/>
</dbReference>
<evidence type="ECO:0000313" key="5">
    <source>
        <dbReference type="EMBL" id="HJG12145.1"/>
    </source>
</evidence>
<proteinExistence type="inferred from homology"/>
<reference evidence="5" key="1">
    <citation type="journal article" date="2021" name="PeerJ">
        <title>Extensive microbial diversity within the chicken gut microbiome revealed by metagenomics and culture.</title>
        <authorList>
            <person name="Gilroy R."/>
            <person name="Ravi A."/>
            <person name="Getino M."/>
            <person name="Pursley I."/>
            <person name="Horton D.L."/>
            <person name="Alikhan N.F."/>
            <person name="Baker D."/>
            <person name="Gharbi K."/>
            <person name="Hall N."/>
            <person name="Watson M."/>
            <person name="Adriaenssens E.M."/>
            <person name="Foster-Nyarko E."/>
            <person name="Jarju S."/>
            <person name="Secka A."/>
            <person name="Antonio M."/>
            <person name="Oren A."/>
            <person name="Chaudhuri R.R."/>
            <person name="La Ragione R."/>
            <person name="Hildebrand F."/>
            <person name="Pallen M.J."/>
        </authorList>
    </citation>
    <scope>NUCLEOTIDE SEQUENCE</scope>
    <source>
        <strain evidence="5">CHK154-13316</strain>
    </source>
</reference>
<dbReference type="AlphaFoldDB" id="A0A1Y4VN17"/>
<evidence type="ECO:0000313" key="6">
    <source>
        <dbReference type="Proteomes" id="UP000747074"/>
    </source>
</evidence>
<dbReference type="Proteomes" id="UP000747074">
    <property type="component" value="Unassembled WGS sequence"/>
</dbReference>
<gene>
    <name evidence="5" type="ORF">K8V07_09465</name>
</gene>
<evidence type="ECO:0000256" key="4">
    <source>
        <dbReference type="SAM" id="MobiDB-lite"/>
    </source>
</evidence>
<dbReference type="InterPro" id="IPR017853">
    <property type="entry name" value="GH"/>
</dbReference>
<organism evidence="5 6">
    <name type="scientific">Bacteroides xylanisolvens</name>
    <dbReference type="NCBI Taxonomy" id="371601"/>
    <lineage>
        <taxon>Bacteria</taxon>
        <taxon>Pseudomonadati</taxon>
        <taxon>Bacteroidota</taxon>
        <taxon>Bacteroidia</taxon>
        <taxon>Bacteroidales</taxon>
        <taxon>Bacteroidaceae</taxon>
        <taxon>Bacteroides</taxon>
    </lineage>
</organism>
<dbReference type="GO" id="GO:0000272">
    <property type="term" value="P:polysaccharide catabolic process"/>
    <property type="evidence" value="ECO:0007669"/>
    <property type="project" value="InterPro"/>
</dbReference>
<sequence>MKRIIGILTLSCLLFSACGKDEILQEENEKKTEETTPGGDTGGDESDDDPDSPKLVVPLHVEGRYLKNEQGKIVNLHGFTQTYSPYFNNNAWSNYDVSSCLSYNKSMVDKILAAGWKFNFVRLHMDPYWSDDTTLPYVRYEGHERFSETRFKKYLKELFVPMAEYFISKGMYVVMRPPGVCPHAGDTEDNRYLGIELGDSYQEFLLKVWDIVSQNAVVKNNPGIMFELANEPVHIKGTDGKYGGDGDACFINMQKYFQAIVDKIRGNACNNIIWVPGLGWQSQYSGYKDHRIEGENIGFAVHCYPGWYGSDAEQDSGEGNGSSTGGGYEPFQRGWDKQVGPVASFAPVMVTEIDWAPKKYDATWGKSITGVAKGEGFGANFKYIADQSGNVSWLFFTTKSHELAAFKDVAGEPGNYTFLNDPEACPWAIYHWFKEYAEMDE</sequence>
<evidence type="ECO:0000256" key="1">
    <source>
        <dbReference type="ARBA" id="ARBA00022801"/>
    </source>
</evidence>
<comment type="similarity">
    <text evidence="3">Belongs to the glycosyl hydrolase 5 (cellulase A) family.</text>
</comment>
<keyword evidence="2 3" id="KW-0326">Glycosidase</keyword>
<protein>
    <submittedName>
        <fullName evidence="5">Glycoside hydrolase family 5 protein</fullName>
    </submittedName>
</protein>
<dbReference type="EMBL" id="DYVL01000120">
    <property type="protein sequence ID" value="HJG12145.1"/>
    <property type="molecule type" value="Genomic_DNA"/>
</dbReference>
<dbReference type="Gene3D" id="3.20.20.80">
    <property type="entry name" value="Glycosidases"/>
    <property type="match status" value="1"/>
</dbReference>
<dbReference type="GO" id="GO:0004553">
    <property type="term" value="F:hydrolase activity, hydrolyzing O-glycosyl compounds"/>
    <property type="evidence" value="ECO:0007669"/>
    <property type="project" value="InterPro"/>
</dbReference>
<feature type="compositionally biased region" description="Basic and acidic residues" evidence="4">
    <location>
        <begin position="25"/>
        <end position="34"/>
    </location>
</feature>
<evidence type="ECO:0000256" key="3">
    <source>
        <dbReference type="RuleBase" id="RU361153"/>
    </source>
</evidence>
<comment type="caution">
    <text evidence="5">The sequence shown here is derived from an EMBL/GenBank/DDBJ whole genome shotgun (WGS) entry which is preliminary data.</text>
</comment>